<evidence type="ECO:0000313" key="1">
    <source>
        <dbReference type="EMBL" id="KAI8423263.1"/>
    </source>
</evidence>
<protein>
    <submittedName>
        <fullName evidence="1">Uncharacterized protein</fullName>
    </submittedName>
</protein>
<evidence type="ECO:0000313" key="2">
    <source>
        <dbReference type="Proteomes" id="UP001064048"/>
    </source>
</evidence>
<comment type="caution">
    <text evidence="1">The sequence shown here is derived from an EMBL/GenBank/DDBJ whole genome shotgun (WGS) entry which is preliminary data.</text>
</comment>
<accession>A0ACC0JGJ6</accession>
<keyword evidence="2" id="KW-1185">Reference proteome</keyword>
<name>A0ACC0JGJ6_CHOFU</name>
<dbReference type="EMBL" id="CM046125">
    <property type="protein sequence ID" value="KAI8423263.1"/>
    <property type="molecule type" value="Genomic_DNA"/>
</dbReference>
<organism evidence="1 2">
    <name type="scientific">Choristoneura fumiferana</name>
    <name type="common">Spruce budworm moth</name>
    <name type="synonym">Archips fumiferana</name>
    <dbReference type="NCBI Taxonomy" id="7141"/>
    <lineage>
        <taxon>Eukaryota</taxon>
        <taxon>Metazoa</taxon>
        <taxon>Ecdysozoa</taxon>
        <taxon>Arthropoda</taxon>
        <taxon>Hexapoda</taxon>
        <taxon>Insecta</taxon>
        <taxon>Pterygota</taxon>
        <taxon>Neoptera</taxon>
        <taxon>Endopterygota</taxon>
        <taxon>Lepidoptera</taxon>
        <taxon>Glossata</taxon>
        <taxon>Ditrysia</taxon>
        <taxon>Tortricoidea</taxon>
        <taxon>Tortricidae</taxon>
        <taxon>Tortricinae</taxon>
        <taxon>Choristoneura</taxon>
    </lineage>
</organism>
<gene>
    <name evidence="1" type="ORF">MSG28_014292</name>
</gene>
<proteinExistence type="predicted"/>
<sequence>MSVNANARPRRGRPSGKNRVPLTAEQRRARNALYERERRQGLGTGYSDLAEAVGCSSDLPSYELLKMVETILKMPKQQETVEELTEQNRALEDEIATLEEQIKINDIKDWLLQPRQDVLNEETISQAKKELEEKQKQTENEIAKLEDDREIEKIKEWLLAPF</sequence>
<reference evidence="1 2" key="1">
    <citation type="journal article" date="2022" name="Genome Biol. Evol.">
        <title>The Spruce Budworm Genome: Reconstructing the Evolutionary History of Antifreeze Proteins.</title>
        <authorList>
            <person name="Beliveau C."/>
            <person name="Gagne P."/>
            <person name="Picq S."/>
            <person name="Vernygora O."/>
            <person name="Keeling C.I."/>
            <person name="Pinkney K."/>
            <person name="Doucet D."/>
            <person name="Wen F."/>
            <person name="Johnston J.S."/>
            <person name="Maaroufi H."/>
            <person name="Boyle B."/>
            <person name="Laroche J."/>
            <person name="Dewar K."/>
            <person name="Juretic N."/>
            <person name="Blackburn G."/>
            <person name="Nisole A."/>
            <person name="Brunet B."/>
            <person name="Brandao M."/>
            <person name="Lumley L."/>
            <person name="Duan J."/>
            <person name="Quan G."/>
            <person name="Lucarotti C.J."/>
            <person name="Roe A.D."/>
            <person name="Sperling F.A.H."/>
            <person name="Levesque R.C."/>
            <person name="Cusson M."/>
        </authorList>
    </citation>
    <scope>NUCLEOTIDE SEQUENCE [LARGE SCALE GENOMIC DNA]</scope>
    <source>
        <strain evidence="1">Glfc:IPQL:Cfum</strain>
    </source>
</reference>
<dbReference type="Proteomes" id="UP001064048">
    <property type="component" value="Chromosome 25"/>
</dbReference>